<gene>
    <name evidence="2" type="ORF">F5Z01DRAFT_628689</name>
</gene>
<dbReference type="AlphaFoldDB" id="A0A9P8CMK7"/>
<dbReference type="EMBL" id="MU251273">
    <property type="protein sequence ID" value="KAG9250786.1"/>
    <property type="molecule type" value="Genomic_DNA"/>
</dbReference>
<protein>
    <recommendedName>
        <fullName evidence="4">Infection structure specific protein</fullName>
    </recommendedName>
</protein>
<name>A0A9P8CMK7_9HYPO</name>
<evidence type="ECO:0008006" key="4">
    <source>
        <dbReference type="Google" id="ProtNLM"/>
    </source>
</evidence>
<organism evidence="2 3">
    <name type="scientific">Emericellopsis atlantica</name>
    <dbReference type="NCBI Taxonomy" id="2614577"/>
    <lineage>
        <taxon>Eukaryota</taxon>
        <taxon>Fungi</taxon>
        <taxon>Dikarya</taxon>
        <taxon>Ascomycota</taxon>
        <taxon>Pezizomycotina</taxon>
        <taxon>Sordariomycetes</taxon>
        <taxon>Hypocreomycetidae</taxon>
        <taxon>Hypocreales</taxon>
        <taxon>Bionectriaceae</taxon>
        <taxon>Emericellopsis</taxon>
    </lineage>
</organism>
<evidence type="ECO:0000313" key="2">
    <source>
        <dbReference type="EMBL" id="KAG9250786.1"/>
    </source>
</evidence>
<dbReference type="Proteomes" id="UP000887229">
    <property type="component" value="Unassembled WGS sequence"/>
</dbReference>
<dbReference type="OrthoDB" id="4845881at2759"/>
<proteinExistence type="predicted"/>
<feature type="signal peptide" evidence="1">
    <location>
        <begin position="1"/>
        <end position="18"/>
    </location>
</feature>
<sequence>MRVAQQTTVALLAVGAVALDQRDINECTDYASEVYSTLMDMPTPDPSLYSFLAEQTQLATVTELCQIPQVTGSLAGEYTSYVSSVTSWIGEHSGIIESLVEACSDVPEIQSLLSAMPIPTMCSNISWADGGSDAKTTATDSGNDNSADDGGNAAGRQTVAIGAALAAVGALVVAL</sequence>
<dbReference type="GeneID" id="70292518"/>
<dbReference type="RefSeq" id="XP_046114710.1">
    <property type="nucleotide sequence ID" value="XM_046261615.1"/>
</dbReference>
<feature type="chain" id="PRO_5040212940" description="Infection structure specific protein" evidence="1">
    <location>
        <begin position="19"/>
        <end position="175"/>
    </location>
</feature>
<evidence type="ECO:0000313" key="3">
    <source>
        <dbReference type="Proteomes" id="UP000887229"/>
    </source>
</evidence>
<keyword evidence="1" id="KW-0732">Signal</keyword>
<reference evidence="2" key="1">
    <citation type="journal article" date="2021" name="IMA Fungus">
        <title>Genomic characterization of three marine fungi, including Emericellopsis atlantica sp. nov. with signatures of a generalist lifestyle and marine biomass degradation.</title>
        <authorList>
            <person name="Hagestad O.C."/>
            <person name="Hou L."/>
            <person name="Andersen J.H."/>
            <person name="Hansen E.H."/>
            <person name="Altermark B."/>
            <person name="Li C."/>
            <person name="Kuhnert E."/>
            <person name="Cox R.J."/>
            <person name="Crous P.W."/>
            <person name="Spatafora J.W."/>
            <person name="Lail K."/>
            <person name="Amirebrahimi M."/>
            <person name="Lipzen A."/>
            <person name="Pangilinan J."/>
            <person name="Andreopoulos W."/>
            <person name="Hayes R.D."/>
            <person name="Ng V."/>
            <person name="Grigoriev I.V."/>
            <person name="Jackson S.A."/>
            <person name="Sutton T.D.S."/>
            <person name="Dobson A.D.W."/>
            <person name="Rama T."/>
        </authorList>
    </citation>
    <scope>NUCLEOTIDE SEQUENCE</scope>
    <source>
        <strain evidence="2">TS7</strain>
    </source>
</reference>
<comment type="caution">
    <text evidence="2">The sequence shown here is derived from an EMBL/GenBank/DDBJ whole genome shotgun (WGS) entry which is preliminary data.</text>
</comment>
<evidence type="ECO:0000256" key="1">
    <source>
        <dbReference type="SAM" id="SignalP"/>
    </source>
</evidence>
<accession>A0A9P8CMK7</accession>
<keyword evidence="3" id="KW-1185">Reference proteome</keyword>